<evidence type="ECO:0000313" key="1">
    <source>
        <dbReference type="EMBL" id="MDX6806353.1"/>
    </source>
</evidence>
<comment type="caution">
    <text evidence="1">The sequence shown here is derived from an EMBL/GenBank/DDBJ whole genome shotgun (WGS) entry which is preliminary data.</text>
</comment>
<evidence type="ECO:0000313" key="2">
    <source>
        <dbReference type="Proteomes" id="UP001274321"/>
    </source>
</evidence>
<organism evidence="1 2">
    <name type="scientific">Terrihabitans rhizophilus</name>
    <dbReference type="NCBI Taxonomy" id="3092662"/>
    <lineage>
        <taxon>Bacteria</taxon>
        <taxon>Pseudomonadati</taxon>
        <taxon>Pseudomonadota</taxon>
        <taxon>Alphaproteobacteria</taxon>
        <taxon>Hyphomicrobiales</taxon>
        <taxon>Terrihabitans</taxon>
    </lineage>
</organism>
<keyword evidence="2" id="KW-1185">Reference proteome</keyword>
<dbReference type="Proteomes" id="UP001274321">
    <property type="component" value="Unassembled WGS sequence"/>
</dbReference>
<proteinExistence type="predicted"/>
<dbReference type="EMBL" id="JAXAFJ010000005">
    <property type="protein sequence ID" value="MDX6806353.1"/>
    <property type="molecule type" value="Genomic_DNA"/>
</dbReference>
<sequence>MPGRREDGQLIEELGVIETTESDQILRWDGDVVYIEQDIYHNGQLVHRKYRRRVTDDVAHALLKQLGHVH</sequence>
<name>A0ABU4RQ94_9HYPH</name>
<dbReference type="RefSeq" id="WP_319844484.1">
    <property type="nucleotide sequence ID" value="NZ_JAXAFJ010000005.1"/>
</dbReference>
<reference evidence="1 2" key="1">
    <citation type="submission" date="2023-11" db="EMBL/GenBank/DDBJ databases">
        <authorList>
            <person name="Bao R."/>
        </authorList>
    </citation>
    <scope>NUCLEOTIDE SEQUENCE [LARGE SCALE GENOMIC DNA]</scope>
    <source>
        <strain evidence="1 2">PJ23</strain>
    </source>
</reference>
<accession>A0ABU4RQ94</accession>
<protein>
    <submittedName>
        <fullName evidence="1">Uncharacterized protein</fullName>
    </submittedName>
</protein>
<gene>
    <name evidence="1" type="ORF">SCD90_09770</name>
</gene>